<dbReference type="GO" id="GO:0000324">
    <property type="term" value="C:fungal-type vacuole"/>
    <property type="evidence" value="ECO:0007669"/>
    <property type="project" value="TreeGrafter"/>
</dbReference>
<sequence>MEGLNPSAMYTYDETLYDKGWTSTISRYCSQNPSDHPRCRDVPSYYPYTPDWRANAVFTAVYAGLLLCFAAIWVLNRSGHAFNLSLLLGTACELAGYACRWASSHNPWRRATFLVQLCSLIMGPTFYAADIYLCLRRVIVVFGAEHSRIPPRWYPRIFVPCDLVSLVLQAVGGGLAAVASHKGHLHVAADRVMVAGLGFQVLAMLCFVLVAGDFALRVWRGERRAARQGSAAMLAPVVQGREAAALQRLRGDAKFRWFLAALAVATHCIFLRCVYRIAELGGGWESPLAAREDLFVVFEGAAVTVAALGLFYEHPAFCGEKFPGVERDDPRKAGGYPSIETIRV</sequence>
<keyword evidence="7" id="KW-1185">Reference proteome</keyword>
<feature type="transmembrane region" description="Helical" evidence="5">
    <location>
        <begin position="113"/>
        <end position="135"/>
    </location>
</feature>
<dbReference type="Proteomes" id="UP000639643">
    <property type="component" value="Unassembled WGS sequence"/>
</dbReference>
<feature type="transmembrane region" description="Helical" evidence="5">
    <location>
        <begin position="156"/>
        <end position="180"/>
    </location>
</feature>
<reference evidence="6" key="1">
    <citation type="journal article" date="2020" name="Phytopathology">
        <title>Genome Sequence Resources of Colletotrichum truncatum, C. plurivorum, C. musicola, and C. sojae: Four Species Pathogenic to Soybean (Glycine max).</title>
        <authorList>
            <person name="Rogerio F."/>
            <person name="Boufleur T.R."/>
            <person name="Ciampi-Guillardi M."/>
            <person name="Sukno S.A."/>
            <person name="Thon M.R."/>
            <person name="Massola Junior N.S."/>
            <person name="Baroncelli R."/>
        </authorList>
    </citation>
    <scope>NUCLEOTIDE SEQUENCE</scope>
    <source>
        <strain evidence="6">LFN0074</strain>
    </source>
</reference>
<feature type="transmembrane region" description="Helical" evidence="5">
    <location>
        <begin position="257"/>
        <end position="278"/>
    </location>
</feature>
<name>A0A8H6NB26_9PEZI</name>
<dbReference type="AlphaFoldDB" id="A0A8H6NB26"/>
<comment type="subcellular location">
    <subcellularLocation>
        <location evidence="1">Membrane</location>
        <topology evidence="1">Multi-pass membrane protein</topology>
    </subcellularLocation>
</comment>
<keyword evidence="3 5" id="KW-1133">Transmembrane helix</keyword>
<dbReference type="PANTHER" id="PTHR31465:SF7">
    <property type="entry name" value="SPHINGOID LONG-CHAIN BASE TRANSPORTER RSB1"/>
    <property type="match status" value="1"/>
</dbReference>
<feature type="transmembrane region" description="Helical" evidence="5">
    <location>
        <begin position="56"/>
        <end position="75"/>
    </location>
</feature>
<evidence type="ECO:0000313" key="7">
    <source>
        <dbReference type="Proteomes" id="UP000639643"/>
    </source>
</evidence>
<feature type="transmembrane region" description="Helical" evidence="5">
    <location>
        <begin position="82"/>
        <end position="101"/>
    </location>
</feature>
<keyword evidence="4 5" id="KW-0472">Membrane</keyword>
<organism evidence="6 7">
    <name type="scientific">Colletotrichum musicola</name>
    <dbReference type="NCBI Taxonomy" id="2175873"/>
    <lineage>
        <taxon>Eukaryota</taxon>
        <taxon>Fungi</taxon>
        <taxon>Dikarya</taxon>
        <taxon>Ascomycota</taxon>
        <taxon>Pezizomycotina</taxon>
        <taxon>Sordariomycetes</taxon>
        <taxon>Hypocreomycetidae</taxon>
        <taxon>Glomerellales</taxon>
        <taxon>Glomerellaceae</taxon>
        <taxon>Colletotrichum</taxon>
        <taxon>Colletotrichum orchidearum species complex</taxon>
    </lineage>
</organism>
<evidence type="ECO:0000313" key="6">
    <source>
        <dbReference type="EMBL" id="KAF6826070.1"/>
    </source>
</evidence>
<dbReference type="GO" id="GO:0005886">
    <property type="term" value="C:plasma membrane"/>
    <property type="evidence" value="ECO:0007669"/>
    <property type="project" value="TreeGrafter"/>
</dbReference>
<evidence type="ECO:0000256" key="3">
    <source>
        <dbReference type="ARBA" id="ARBA00022989"/>
    </source>
</evidence>
<evidence type="ECO:0000256" key="1">
    <source>
        <dbReference type="ARBA" id="ARBA00004141"/>
    </source>
</evidence>
<accession>A0A8H6NB26</accession>
<keyword evidence="2 5" id="KW-0812">Transmembrane</keyword>
<dbReference type="PANTHER" id="PTHR31465">
    <property type="entry name" value="PROTEIN RTA1-RELATED"/>
    <property type="match status" value="1"/>
</dbReference>
<proteinExistence type="predicted"/>
<dbReference type="OrthoDB" id="4521223at2759"/>
<feature type="transmembrane region" description="Helical" evidence="5">
    <location>
        <begin position="192"/>
        <end position="216"/>
    </location>
</feature>
<gene>
    <name evidence="6" type="ORF">CMUS01_09591</name>
</gene>
<protein>
    <submittedName>
        <fullName evidence="6">RTA1 like protein</fullName>
    </submittedName>
</protein>
<dbReference type="EMBL" id="WIGM01000412">
    <property type="protein sequence ID" value="KAF6826070.1"/>
    <property type="molecule type" value="Genomic_DNA"/>
</dbReference>
<evidence type="ECO:0000256" key="5">
    <source>
        <dbReference type="SAM" id="Phobius"/>
    </source>
</evidence>
<dbReference type="InterPro" id="IPR007568">
    <property type="entry name" value="RTA1"/>
</dbReference>
<evidence type="ECO:0000256" key="4">
    <source>
        <dbReference type="ARBA" id="ARBA00023136"/>
    </source>
</evidence>
<dbReference type="Pfam" id="PF04479">
    <property type="entry name" value="RTA1"/>
    <property type="match status" value="1"/>
</dbReference>
<evidence type="ECO:0000256" key="2">
    <source>
        <dbReference type="ARBA" id="ARBA00022692"/>
    </source>
</evidence>
<comment type="caution">
    <text evidence="6">The sequence shown here is derived from an EMBL/GenBank/DDBJ whole genome shotgun (WGS) entry which is preliminary data.</text>
</comment>
<feature type="transmembrane region" description="Helical" evidence="5">
    <location>
        <begin position="294"/>
        <end position="312"/>
    </location>
</feature>